<accession>A0A939PPK0</accession>
<reference evidence="1" key="1">
    <citation type="submission" date="2021-03" db="EMBL/GenBank/DDBJ databases">
        <authorList>
            <person name="Kanchanasin P."/>
            <person name="Saeng-In P."/>
            <person name="Phongsopitanun W."/>
            <person name="Yuki M."/>
            <person name="Kudo T."/>
            <person name="Ohkuma M."/>
            <person name="Tanasupawat S."/>
        </authorList>
    </citation>
    <scope>NUCLEOTIDE SEQUENCE</scope>
    <source>
        <strain evidence="1">GKU 128</strain>
    </source>
</reference>
<dbReference type="Proteomes" id="UP000669179">
    <property type="component" value="Unassembled WGS sequence"/>
</dbReference>
<dbReference type="AlphaFoldDB" id="A0A939PPK0"/>
<dbReference type="EMBL" id="JAGEOJ010000023">
    <property type="protein sequence ID" value="MBO2453858.1"/>
    <property type="molecule type" value="Genomic_DNA"/>
</dbReference>
<evidence type="ECO:0000313" key="1">
    <source>
        <dbReference type="EMBL" id="MBO2453858.1"/>
    </source>
</evidence>
<dbReference type="RefSeq" id="WP_208261887.1">
    <property type="nucleotide sequence ID" value="NZ_JAGEOJ010000023.1"/>
</dbReference>
<gene>
    <name evidence="1" type="ORF">J4573_42680</name>
</gene>
<organism evidence="1 2">
    <name type="scientific">Actinomadura barringtoniae</name>
    <dbReference type="NCBI Taxonomy" id="1427535"/>
    <lineage>
        <taxon>Bacteria</taxon>
        <taxon>Bacillati</taxon>
        <taxon>Actinomycetota</taxon>
        <taxon>Actinomycetes</taxon>
        <taxon>Streptosporangiales</taxon>
        <taxon>Thermomonosporaceae</taxon>
        <taxon>Actinomadura</taxon>
    </lineage>
</organism>
<comment type="caution">
    <text evidence="1">The sequence shown here is derived from an EMBL/GenBank/DDBJ whole genome shotgun (WGS) entry which is preliminary data.</text>
</comment>
<proteinExistence type="predicted"/>
<protein>
    <submittedName>
        <fullName evidence="1">Uncharacterized protein</fullName>
    </submittedName>
</protein>
<evidence type="ECO:0000313" key="2">
    <source>
        <dbReference type="Proteomes" id="UP000669179"/>
    </source>
</evidence>
<name>A0A939PPK0_9ACTN</name>
<keyword evidence="2" id="KW-1185">Reference proteome</keyword>
<sequence length="95" mass="10647">MTDTYEETCARLAVEERPEGWALWNTWAEDDLKVTMVVSAVETTEGLLMNWANGRNVLPVMPFPAQIAQVHAGWIATMVFSPYGKKKLGLQGHKL</sequence>